<dbReference type="InterPro" id="IPR013783">
    <property type="entry name" value="Ig-like_fold"/>
</dbReference>
<reference evidence="2 3" key="1">
    <citation type="journal article" date="2019" name="Sci. Data">
        <title>Hybrid genome assembly and annotation of Danionella translucida.</title>
        <authorList>
            <person name="Kadobianskyi M."/>
            <person name="Schulze L."/>
            <person name="Schuelke M."/>
            <person name="Judkewitz B."/>
        </authorList>
    </citation>
    <scope>NUCLEOTIDE SEQUENCE [LARGE SCALE GENOMIC DNA]</scope>
    <source>
        <strain evidence="2 3">Bolton</strain>
    </source>
</reference>
<comment type="caution">
    <text evidence="2">The sequence shown here is derived from an EMBL/GenBank/DDBJ whole genome shotgun (WGS) entry which is preliminary data.</text>
</comment>
<dbReference type="Proteomes" id="UP000316079">
    <property type="component" value="Unassembled WGS sequence"/>
</dbReference>
<feature type="signal peptide" evidence="1">
    <location>
        <begin position="1"/>
        <end position="21"/>
    </location>
</feature>
<name>A0A553N5H1_9TELE</name>
<dbReference type="OrthoDB" id="9427418at2759"/>
<evidence type="ECO:0000313" key="3">
    <source>
        <dbReference type="Proteomes" id="UP000316079"/>
    </source>
</evidence>
<protein>
    <submittedName>
        <fullName evidence="2">Uncharacterized protein</fullName>
    </submittedName>
</protein>
<organism evidence="2 3">
    <name type="scientific">Danionella cerebrum</name>
    <dbReference type="NCBI Taxonomy" id="2873325"/>
    <lineage>
        <taxon>Eukaryota</taxon>
        <taxon>Metazoa</taxon>
        <taxon>Chordata</taxon>
        <taxon>Craniata</taxon>
        <taxon>Vertebrata</taxon>
        <taxon>Euteleostomi</taxon>
        <taxon>Actinopterygii</taxon>
        <taxon>Neopterygii</taxon>
        <taxon>Teleostei</taxon>
        <taxon>Ostariophysi</taxon>
        <taxon>Cypriniformes</taxon>
        <taxon>Danionidae</taxon>
        <taxon>Danioninae</taxon>
        <taxon>Danionella</taxon>
    </lineage>
</organism>
<evidence type="ECO:0000313" key="2">
    <source>
        <dbReference type="EMBL" id="TRY60680.1"/>
    </source>
</evidence>
<dbReference type="AlphaFoldDB" id="A0A553N5H1"/>
<dbReference type="Gene3D" id="2.60.40.10">
    <property type="entry name" value="Immunoglobulins"/>
    <property type="match status" value="1"/>
</dbReference>
<dbReference type="EMBL" id="SRMA01027035">
    <property type="protein sequence ID" value="TRY60680.1"/>
    <property type="molecule type" value="Genomic_DNA"/>
</dbReference>
<proteinExistence type="predicted"/>
<keyword evidence="3" id="KW-1185">Reference proteome</keyword>
<accession>A0A553N5H1</accession>
<sequence>MKSTCSFLLCLSLLLSNGVFAGEAEEVFATTGESLTLHTGVKIEKDDVIVWLSGSDNKVLAKLNGKADRAWTYRSDILDF</sequence>
<gene>
    <name evidence="2" type="ORF">DNTS_029375</name>
</gene>
<evidence type="ECO:0000256" key="1">
    <source>
        <dbReference type="SAM" id="SignalP"/>
    </source>
</evidence>
<keyword evidence="1" id="KW-0732">Signal</keyword>
<feature type="chain" id="PRO_5021965023" evidence="1">
    <location>
        <begin position="22"/>
        <end position="80"/>
    </location>
</feature>